<dbReference type="eggNOG" id="KOG2434">
    <property type="taxonomic scope" value="Eukaryota"/>
</dbReference>
<dbReference type="EMBL" id="CAEY01000344">
    <property type="status" value="NOT_ANNOTATED_CDS"/>
    <property type="molecule type" value="Genomic_DNA"/>
</dbReference>
<dbReference type="KEGG" id="tut:107366293"/>
<proteinExistence type="inferred from homology"/>
<dbReference type="EnsemblMetazoa" id="tetur17g02530.1">
    <property type="protein sequence ID" value="tetur17g02530.1"/>
    <property type="gene ID" value="tetur17g02530"/>
</dbReference>
<comment type="similarity">
    <text evidence="1">Belongs to the RRN3 family.</text>
</comment>
<evidence type="ECO:0000313" key="3">
    <source>
        <dbReference type="Proteomes" id="UP000015104"/>
    </source>
</evidence>
<dbReference type="Proteomes" id="UP000015104">
    <property type="component" value="Unassembled WGS sequence"/>
</dbReference>
<dbReference type="Pfam" id="PF05327">
    <property type="entry name" value="RRN3"/>
    <property type="match status" value="2"/>
</dbReference>
<dbReference type="GO" id="GO:0005634">
    <property type="term" value="C:nucleus"/>
    <property type="evidence" value="ECO:0007669"/>
    <property type="project" value="TreeGrafter"/>
</dbReference>
<keyword evidence="3" id="KW-1185">Reference proteome</keyword>
<dbReference type="PANTHER" id="PTHR12790">
    <property type="entry name" value="TRANSCRIPTION INITIATION FACTOR IA RRN3"/>
    <property type="match status" value="1"/>
</dbReference>
<dbReference type="PANTHER" id="PTHR12790:SF0">
    <property type="entry name" value="RNA POLYMERASE I-SPECIFIC TRANSCRIPTION INITIATION FACTOR RRN3-RELATED"/>
    <property type="match status" value="1"/>
</dbReference>
<protein>
    <submittedName>
        <fullName evidence="2">Uncharacterized protein</fullName>
    </submittedName>
</protein>
<dbReference type="GO" id="GO:0001181">
    <property type="term" value="F:RNA polymerase I general transcription initiation factor activity"/>
    <property type="evidence" value="ECO:0007669"/>
    <property type="project" value="InterPro"/>
</dbReference>
<evidence type="ECO:0000256" key="1">
    <source>
        <dbReference type="ARBA" id="ARBA00010098"/>
    </source>
</evidence>
<gene>
    <name evidence="2" type="primary">107366293</name>
</gene>
<evidence type="ECO:0000313" key="2">
    <source>
        <dbReference type="EnsemblMetazoa" id="tetur17g02530.1"/>
    </source>
</evidence>
<sequence length="508" mass="57786">MNYLKTLKAKPKALPSLTNILTDDQASESDISTRFTQLREIIISNQANLPVLIDNLNLISSNLNLILVKWRRSTQLGQILFTIPWRNLVFKDQAGLDLLTCLLDMLSDMIAITPSFIQPIIKNIILKIYLGDISDGTGDKLSSAESHVFQRTHTFMKELVETYPSASQLITGLIGSNFPHYITSTSHGYISYLTNILASIDYLLDTYDILNTVVDKLIWLELSSYKVAGDNKVDNSKADTSANDVDLSVKCFSLFDIGFDLFLNKVHYLLHPDGHAYDFTKAETAINALEDIFFHQVINIEALINLPFTLVYWSSFSEDLCERTLERLWYNTINYPDKSNQRTVLLLASMMVEASYIKTDHVLIFLENAINWALGYSESYSDVIIDENFNPNVHSIFYAVTQSIFYLISCKISDFSQIQLKSLRLLNLQSLITAKLNPLLYCLPTIVEQFVAIAKEHQIALCSIVVDRNKRLGLDVSTFFNHSLCYYFPFNSCTFQIASPKFDNILCY</sequence>
<dbReference type="STRING" id="32264.T1KQ18"/>
<dbReference type="AlphaFoldDB" id="T1KQ18"/>
<reference evidence="3" key="1">
    <citation type="submission" date="2011-08" db="EMBL/GenBank/DDBJ databases">
        <authorList>
            <person name="Rombauts S."/>
        </authorList>
    </citation>
    <scope>NUCLEOTIDE SEQUENCE</scope>
    <source>
        <strain evidence="3">London</strain>
    </source>
</reference>
<name>T1KQ18_TETUR</name>
<dbReference type="OMA" id="VEYTYFR"/>
<organism evidence="2 3">
    <name type="scientific">Tetranychus urticae</name>
    <name type="common">Two-spotted spider mite</name>
    <dbReference type="NCBI Taxonomy" id="32264"/>
    <lineage>
        <taxon>Eukaryota</taxon>
        <taxon>Metazoa</taxon>
        <taxon>Ecdysozoa</taxon>
        <taxon>Arthropoda</taxon>
        <taxon>Chelicerata</taxon>
        <taxon>Arachnida</taxon>
        <taxon>Acari</taxon>
        <taxon>Acariformes</taxon>
        <taxon>Trombidiformes</taxon>
        <taxon>Prostigmata</taxon>
        <taxon>Eleutherengona</taxon>
        <taxon>Raphignathae</taxon>
        <taxon>Tetranychoidea</taxon>
        <taxon>Tetranychidae</taxon>
        <taxon>Tetranychus</taxon>
    </lineage>
</organism>
<dbReference type="InterPro" id="IPR007991">
    <property type="entry name" value="RNA_pol_I_trans_ini_fac_RRN3"/>
</dbReference>
<dbReference type="GO" id="GO:0001042">
    <property type="term" value="F:RNA polymerase I core binding"/>
    <property type="evidence" value="ECO:0007669"/>
    <property type="project" value="TreeGrafter"/>
</dbReference>
<accession>T1KQ18</accession>
<dbReference type="GO" id="GO:0006361">
    <property type="term" value="P:transcription initiation at RNA polymerase I promoter"/>
    <property type="evidence" value="ECO:0007669"/>
    <property type="project" value="InterPro"/>
</dbReference>
<reference evidence="2" key="2">
    <citation type="submission" date="2015-06" db="UniProtKB">
        <authorList>
            <consortium name="EnsemblMetazoa"/>
        </authorList>
    </citation>
    <scope>IDENTIFICATION</scope>
</reference>
<dbReference type="OrthoDB" id="26970at2759"/>
<dbReference type="HOGENOM" id="CLU_536750_0_0_1"/>